<protein>
    <submittedName>
        <fullName evidence="3">Twin-arginine translocation signal domain-containing protein</fullName>
    </submittedName>
</protein>
<dbReference type="PANTHER" id="PTHR41247">
    <property type="entry name" value="HTH-TYPE TRANSCRIPTIONAL REPRESSOR YCNK"/>
    <property type="match status" value="1"/>
</dbReference>
<dbReference type="InterPro" id="IPR006311">
    <property type="entry name" value="TAT_signal"/>
</dbReference>
<evidence type="ECO:0000256" key="2">
    <source>
        <dbReference type="SAM" id="SignalP"/>
    </source>
</evidence>
<feature type="chain" id="PRO_5046089787" evidence="2">
    <location>
        <begin position="35"/>
        <end position="211"/>
    </location>
</feature>
<dbReference type="RefSeq" id="WP_169247818.1">
    <property type="nucleotide sequence ID" value="NZ_SPMZ01000014.1"/>
</dbReference>
<comment type="caution">
    <text evidence="3">The sequence shown here is derived from an EMBL/GenBank/DDBJ whole genome shotgun (WGS) entry which is preliminary data.</text>
</comment>
<dbReference type="InterPro" id="IPR008719">
    <property type="entry name" value="N2O_reductase_NosL"/>
</dbReference>
<name>A0ABX1TJ01_9GAMM</name>
<dbReference type="PANTHER" id="PTHR41247:SF1">
    <property type="entry name" value="HTH-TYPE TRANSCRIPTIONAL REPRESSOR YCNK"/>
    <property type="match status" value="1"/>
</dbReference>
<dbReference type="Pfam" id="PF05573">
    <property type="entry name" value="NosL"/>
    <property type="match status" value="1"/>
</dbReference>
<feature type="signal peptide" evidence="2">
    <location>
        <begin position="1"/>
        <end position="34"/>
    </location>
</feature>
<evidence type="ECO:0000313" key="4">
    <source>
        <dbReference type="Proteomes" id="UP000760480"/>
    </source>
</evidence>
<gene>
    <name evidence="3" type="ORF">E4P82_04705</name>
</gene>
<proteinExistence type="predicted"/>
<accession>A0ABX1TJ01</accession>
<dbReference type="SUPFAM" id="SSF160387">
    <property type="entry name" value="NosL/MerB-like"/>
    <property type="match status" value="1"/>
</dbReference>
<keyword evidence="1 2" id="KW-0732">Signal</keyword>
<dbReference type="NCBIfam" id="TIGR01409">
    <property type="entry name" value="TAT_signal_seq"/>
    <property type="match status" value="1"/>
</dbReference>
<dbReference type="Proteomes" id="UP000760480">
    <property type="component" value="Unassembled WGS sequence"/>
</dbReference>
<reference evidence="3 4" key="1">
    <citation type="submission" date="2019-03" db="EMBL/GenBank/DDBJ databases">
        <title>Metabolic reconstructions from genomes of highly enriched 'Candidatus Accumulibacter' and 'Candidatus Competibacter' bioreactor populations.</title>
        <authorList>
            <person name="Annavajhala M.K."/>
            <person name="Welles L."/>
            <person name="Abbas B."/>
            <person name="Sorokin D."/>
            <person name="Park H."/>
            <person name="Van Loosdrecht M."/>
            <person name="Chandran K."/>
        </authorList>
    </citation>
    <scope>NUCLEOTIDE SEQUENCE [LARGE SCALE GENOMIC DNA]</scope>
    <source>
        <strain evidence="3 4">SBR_G</strain>
    </source>
</reference>
<dbReference type="EMBL" id="SPMZ01000014">
    <property type="protein sequence ID" value="NMQ18559.1"/>
    <property type="molecule type" value="Genomic_DNA"/>
</dbReference>
<dbReference type="InterPro" id="IPR019546">
    <property type="entry name" value="TAT_signal_bac_arc"/>
</dbReference>
<sequence length="211" mass="22593">MSDPIHTERRQVLRLLAAAGAVASTAALSPVAHATQCADDGTPLQFAPKTQPDPNPLENELGKYPKCPYCGMDRRKFHYSRHLVHYQDDLVDATCSLHCTALSLALNMDRGPKAIYAADYGATAEPKPLVDVDKAIYLVGSKLPGVMTKQSKVAFSSRPAAEAAKAAQGGELGNFDAALRAAYLSMASDTAMIRKKRAERRQHAGQAGTGQ</sequence>
<evidence type="ECO:0000256" key="1">
    <source>
        <dbReference type="ARBA" id="ARBA00022729"/>
    </source>
</evidence>
<evidence type="ECO:0000313" key="3">
    <source>
        <dbReference type="EMBL" id="NMQ18559.1"/>
    </source>
</evidence>
<organism evidence="3 4">
    <name type="scientific">Candidatus Competibacter phosphatis</name>
    <dbReference type="NCBI Taxonomy" id="221280"/>
    <lineage>
        <taxon>Bacteria</taxon>
        <taxon>Pseudomonadati</taxon>
        <taxon>Pseudomonadota</taxon>
        <taxon>Gammaproteobacteria</taxon>
        <taxon>Candidatus Competibacteraceae</taxon>
        <taxon>Candidatus Competibacter</taxon>
    </lineage>
</organism>
<dbReference type="PROSITE" id="PS51318">
    <property type="entry name" value="TAT"/>
    <property type="match status" value="1"/>
</dbReference>
<dbReference type="Gene3D" id="3.30.70.2050">
    <property type="match status" value="1"/>
</dbReference>
<keyword evidence="4" id="KW-1185">Reference proteome</keyword>